<protein>
    <recommendedName>
        <fullName evidence="5">HTH dtxR-type domain-containing protein</fullName>
    </recommendedName>
</protein>
<keyword evidence="7" id="KW-1185">Reference proteome</keyword>
<dbReference type="STRING" id="1499967.U27_02704"/>
<dbReference type="PANTHER" id="PTHR33238">
    <property type="entry name" value="IRON (METAL) DEPENDENT REPRESSOR, DTXR FAMILY"/>
    <property type="match status" value="1"/>
</dbReference>
<keyword evidence="3" id="KW-0238">DNA-binding</keyword>
<dbReference type="AlphaFoldDB" id="A0A081BTU0"/>
<evidence type="ECO:0000256" key="1">
    <source>
        <dbReference type="ARBA" id="ARBA00007871"/>
    </source>
</evidence>
<proteinExistence type="inferred from homology"/>
<evidence type="ECO:0000259" key="5">
    <source>
        <dbReference type="PROSITE" id="PS50944"/>
    </source>
</evidence>
<accession>A0A081BTU0</accession>
<sequence length="174" mass="19803">MIAPDKQLSDSLEDYLEAIFHIEEQKHAARAKDIAERMQVSNSSVTGALRLLSEKGLINYAPYDIITLTPDGKEVAQDVVQRHEILHDFFIKILAVNEADANEAACKMEHGVSPIILDRITQFIQFLEKCPRGGRDWLEKFGTYCQQGKNTEECRACLAQCIDELQQKWLQPIK</sequence>
<dbReference type="Pfam" id="PF01325">
    <property type="entry name" value="Fe_dep_repress"/>
    <property type="match status" value="1"/>
</dbReference>
<evidence type="ECO:0000256" key="2">
    <source>
        <dbReference type="ARBA" id="ARBA00023015"/>
    </source>
</evidence>
<evidence type="ECO:0000256" key="4">
    <source>
        <dbReference type="ARBA" id="ARBA00023163"/>
    </source>
</evidence>
<dbReference type="InterPro" id="IPR022689">
    <property type="entry name" value="Iron_dep_repressor"/>
</dbReference>
<dbReference type="Gene3D" id="1.10.60.10">
    <property type="entry name" value="Iron dependent repressor, metal binding and dimerisation domain"/>
    <property type="match status" value="1"/>
</dbReference>
<dbReference type="SUPFAM" id="SSF47979">
    <property type="entry name" value="Iron-dependent repressor protein, dimerization domain"/>
    <property type="match status" value="1"/>
</dbReference>
<dbReference type="SMART" id="SM00529">
    <property type="entry name" value="HTH_DTXR"/>
    <property type="match status" value="1"/>
</dbReference>
<dbReference type="GO" id="GO:0003700">
    <property type="term" value="F:DNA-binding transcription factor activity"/>
    <property type="evidence" value="ECO:0007669"/>
    <property type="project" value="InterPro"/>
</dbReference>
<keyword evidence="4" id="KW-0804">Transcription</keyword>
<dbReference type="InterPro" id="IPR001367">
    <property type="entry name" value="Fe_dep_repressor"/>
</dbReference>
<name>A0A081BTU0_VECG1</name>
<evidence type="ECO:0000256" key="3">
    <source>
        <dbReference type="ARBA" id="ARBA00023125"/>
    </source>
</evidence>
<dbReference type="InterPro" id="IPR036421">
    <property type="entry name" value="Fe_dep_repressor_sf"/>
</dbReference>
<dbReference type="PANTHER" id="PTHR33238:SF7">
    <property type="entry name" value="IRON-DEPENDENT TRANSCRIPTIONAL REGULATOR"/>
    <property type="match status" value="1"/>
</dbReference>
<dbReference type="eggNOG" id="COG1321">
    <property type="taxonomic scope" value="Bacteria"/>
</dbReference>
<dbReference type="GO" id="GO:0003677">
    <property type="term" value="F:DNA binding"/>
    <property type="evidence" value="ECO:0007669"/>
    <property type="project" value="UniProtKB-KW"/>
</dbReference>
<dbReference type="InterPro" id="IPR050536">
    <property type="entry name" value="DtxR_MntR_Metal-Reg"/>
</dbReference>
<organism evidence="6">
    <name type="scientific">Vecturithrix granuli</name>
    <dbReference type="NCBI Taxonomy" id="1499967"/>
    <lineage>
        <taxon>Bacteria</taxon>
        <taxon>Candidatus Moduliflexota</taxon>
        <taxon>Candidatus Vecturitrichia</taxon>
        <taxon>Candidatus Vecturitrichales</taxon>
        <taxon>Candidatus Vecturitrichaceae</taxon>
        <taxon>Candidatus Vecturithrix</taxon>
    </lineage>
</organism>
<gene>
    <name evidence="6" type="ORF">U27_02704</name>
</gene>
<dbReference type="InterPro" id="IPR022687">
    <property type="entry name" value="HTH_DTXR"/>
</dbReference>
<evidence type="ECO:0000313" key="7">
    <source>
        <dbReference type="Proteomes" id="UP000030661"/>
    </source>
</evidence>
<dbReference type="GO" id="GO:0046914">
    <property type="term" value="F:transition metal ion binding"/>
    <property type="evidence" value="ECO:0007669"/>
    <property type="project" value="InterPro"/>
</dbReference>
<dbReference type="InterPro" id="IPR036388">
    <property type="entry name" value="WH-like_DNA-bd_sf"/>
</dbReference>
<comment type="similarity">
    <text evidence="1">Belongs to the DtxR/MntR family.</text>
</comment>
<dbReference type="Proteomes" id="UP000030661">
    <property type="component" value="Unassembled WGS sequence"/>
</dbReference>
<dbReference type="SUPFAM" id="SSF46785">
    <property type="entry name" value="Winged helix' DNA-binding domain"/>
    <property type="match status" value="1"/>
</dbReference>
<dbReference type="Pfam" id="PF02742">
    <property type="entry name" value="Fe_dep_repr_C"/>
    <property type="match status" value="1"/>
</dbReference>
<dbReference type="HOGENOM" id="CLU_069532_3_0_0"/>
<dbReference type="GO" id="GO:0046983">
    <property type="term" value="F:protein dimerization activity"/>
    <property type="evidence" value="ECO:0007669"/>
    <property type="project" value="InterPro"/>
</dbReference>
<dbReference type="EMBL" id="DF820464">
    <property type="protein sequence ID" value="GAK55745.1"/>
    <property type="molecule type" value="Genomic_DNA"/>
</dbReference>
<dbReference type="PROSITE" id="PS50944">
    <property type="entry name" value="HTH_DTXR"/>
    <property type="match status" value="1"/>
</dbReference>
<feature type="domain" description="HTH dtxR-type" evidence="5">
    <location>
        <begin position="8"/>
        <end position="69"/>
    </location>
</feature>
<dbReference type="InterPro" id="IPR036390">
    <property type="entry name" value="WH_DNA-bd_sf"/>
</dbReference>
<evidence type="ECO:0000313" key="6">
    <source>
        <dbReference type="EMBL" id="GAK55745.1"/>
    </source>
</evidence>
<reference evidence="6" key="1">
    <citation type="journal article" date="2015" name="PeerJ">
        <title>First genomic representation of candidate bacterial phylum KSB3 points to enhanced environmental sensing as a trigger of wastewater bulking.</title>
        <authorList>
            <person name="Sekiguchi Y."/>
            <person name="Ohashi A."/>
            <person name="Parks D.H."/>
            <person name="Yamauchi T."/>
            <person name="Tyson G.W."/>
            <person name="Hugenholtz P."/>
        </authorList>
    </citation>
    <scope>NUCLEOTIDE SEQUENCE [LARGE SCALE GENOMIC DNA]</scope>
</reference>
<dbReference type="Gene3D" id="1.10.10.10">
    <property type="entry name" value="Winged helix-like DNA-binding domain superfamily/Winged helix DNA-binding domain"/>
    <property type="match status" value="1"/>
</dbReference>
<keyword evidence="2" id="KW-0805">Transcription regulation</keyword>